<sequence length="98" mass="10741">MSPQNYLQKKICVITTDGRTLVGTLLSCDQVSNLVLTETIERVIRSADDDEPSSIAEHGVYFIRGDTVVLCGLVDEDTDASIDWTKVRGEMIGGTKHV</sequence>
<protein>
    <submittedName>
        <fullName evidence="1">Uncharacterized protein</fullName>
    </submittedName>
</protein>
<keyword evidence="2" id="KW-1185">Reference proteome</keyword>
<evidence type="ECO:0000313" key="2">
    <source>
        <dbReference type="Proteomes" id="UP001186974"/>
    </source>
</evidence>
<comment type="caution">
    <text evidence="1">The sequence shown here is derived from an EMBL/GenBank/DDBJ whole genome shotgun (WGS) entry which is preliminary data.</text>
</comment>
<accession>A0ACC3DJP1</accession>
<proteinExistence type="predicted"/>
<evidence type="ECO:0000313" key="1">
    <source>
        <dbReference type="EMBL" id="KAK3076843.1"/>
    </source>
</evidence>
<organism evidence="1 2">
    <name type="scientific">Coniosporium uncinatum</name>
    <dbReference type="NCBI Taxonomy" id="93489"/>
    <lineage>
        <taxon>Eukaryota</taxon>
        <taxon>Fungi</taxon>
        <taxon>Dikarya</taxon>
        <taxon>Ascomycota</taxon>
        <taxon>Pezizomycotina</taxon>
        <taxon>Dothideomycetes</taxon>
        <taxon>Dothideomycetes incertae sedis</taxon>
        <taxon>Coniosporium</taxon>
    </lineage>
</organism>
<reference evidence="1" key="1">
    <citation type="submission" date="2024-09" db="EMBL/GenBank/DDBJ databases">
        <title>Black Yeasts Isolated from many extreme environments.</title>
        <authorList>
            <person name="Coleine C."/>
            <person name="Stajich J.E."/>
            <person name="Selbmann L."/>
        </authorList>
    </citation>
    <scope>NUCLEOTIDE SEQUENCE</scope>
    <source>
        <strain evidence="1">CCFEE 5737</strain>
    </source>
</reference>
<name>A0ACC3DJP1_9PEZI</name>
<gene>
    <name evidence="1" type="ORF">LTS18_011845</name>
</gene>
<dbReference type="EMBL" id="JAWDJW010003487">
    <property type="protein sequence ID" value="KAK3076843.1"/>
    <property type="molecule type" value="Genomic_DNA"/>
</dbReference>
<dbReference type="Proteomes" id="UP001186974">
    <property type="component" value="Unassembled WGS sequence"/>
</dbReference>